<accession>A0A8J8BCK0</accession>
<feature type="region of interest" description="Disordered" evidence="1">
    <location>
        <begin position="108"/>
        <end position="185"/>
    </location>
</feature>
<feature type="region of interest" description="Disordered" evidence="1">
    <location>
        <begin position="1"/>
        <end position="29"/>
    </location>
</feature>
<feature type="compositionally biased region" description="Basic and acidic residues" evidence="1">
    <location>
        <begin position="1"/>
        <end position="10"/>
    </location>
</feature>
<sequence length="312" mass="31267">MRDSGAGKDADEPDAQVTGSSELVSRPRYEPVEWLTEVLELETGGYEPDTQRIRTMVRERLDGGVGARGRGTVLKLRLAGVPTGIVAAALCATVAVGVTATVEVSSPDTAPNAAARHSSPPAVGGGGPAASGTSHGESPSAPGRASQSGQAAQSATQTATQTAGLGQGAPSAAPSSSAATATGSAPLTATGSVAPATNASWSEQDVSLDPAEPLSALQLIVRVTPTPGLTPDSYWSNHDITAFDVKTVAGSDGGLVYTFTLKQGTTLPAKPFVIAVQFRHTGAHDPGGDTFSVSVTTDQAHGSAPATVQGTF</sequence>
<reference evidence="2" key="1">
    <citation type="submission" date="2021-04" db="EMBL/GenBank/DDBJ databases">
        <title>Genome based classification of Actinospica acidithermotolerans sp. nov., an actinobacterium isolated from an Indonesian hot spring.</title>
        <authorList>
            <person name="Kusuma A.B."/>
            <person name="Putra K.E."/>
            <person name="Nafisah S."/>
            <person name="Loh J."/>
            <person name="Nouioui I."/>
            <person name="Goodfellow M."/>
        </authorList>
    </citation>
    <scope>NUCLEOTIDE SEQUENCE</scope>
    <source>
        <strain evidence="2">DSM 45618</strain>
    </source>
</reference>
<protein>
    <submittedName>
        <fullName evidence="2">Uncharacterized protein</fullName>
    </submittedName>
</protein>
<dbReference type="EMBL" id="JAGSXH010000022">
    <property type="protein sequence ID" value="MBS2963201.1"/>
    <property type="molecule type" value="Genomic_DNA"/>
</dbReference>
<dbReference type="AlphaFoldDB" id="A0A8J8BCK0"/>
<dbReference type="RefSeq" id="WP_211466667.1">
    <property type="nucleotide sequence ID" value="NZ_JAGSXH010000022.1"/>
</dbReference>
<feature type="compositionally biased region" description="Low complexity" evidence="1">
    <location>
        <begin position="145"/>
        <end position="185"/>
    </location>
</feature>
<evidence type="ECO:0000313" key="3">
    <source>
        <dbReference type="Proteomes" id="UP000677913"/>
    </source>
</evidence>
<evidence type="ECO:0000313" key="2">
    <source>
        <dbReference type="EMBL" id="MBS2963201.1"/>
    </source>
</evidence>
<organism evidence="2 3">
    <name type="scientific">Actinocrinis puniceicyclus</name>
    <dbReference type="NCBI Taxonomy" id="977794"/>
    <lineage>
        <taxon>Bacteria</taxon>
        <taxon>Bacillati</taxon>
        <taxon>Actinomycetota</taxon>
        <taxon>Actinomycetes</taxon>
        <taxon>Catenulisporales</taxon>
        <taxon>Actinospicaceae</taxon>
        <taxon>Actinocrinis</taxon>
    </lineage>
</organism>
<dbReference type="Proteomes" id="UP000677913">
    <property type="component" value="Unassembled WGS sequence"/>
</dbReference>
<proteinExistence type="predicted"/>
<comment type="caution">
    <text evidence="2">The sequence shown here is derived from an EMBL/GenBank/DDBJ whole genome shotgun (WGS) entry which is preliminary data.</text>
</comment>
<gene>
    <name evidence="2" type="ORF">KGA66_09100</name>
</gene>
<name>A0A8J8BCK0_9ACTN</name>
<evidence type="ECO:0000256" key="1">
    <source>
        <dbReference type="SAM" id="MobiDB-lite"/>
    </source>
</evidence>
<keyword evidence="3" id="KW-1185">Reference proteome</keyword>